<name>A0A7X2THN9_9FIRM</name>
<keyword evidence="1" id="KW-0472">Membrane</keyword>
<proteinExistence type="predicted"/>
<evidence type="ECO:0000313" key="2">
    <source>
        <dbReference type="EMBL" id="MSS59766.1"/>
    </source>
</evidence>
<organism evidence="2 3">
    <name type="scientific">Stecheria intestinalis</name>
    <dbReference type="NCBI Taxonomy" id="2606630"/>
    <lineage>
        <taxon>Bacteria</taxon>
        <taxon>Bacillati</taxon>
        <taxon>Bacillota</taxon>
        <taxon>Erysipelotrichia</taxon>
        <taxon>Erysipelotrichales</taxon>
        <taxon>Erysipelotrichaceae</taxon>
        <taxon>Stecheria</taxon>
    </lineage>
</organism>
<dbReference type="Proteomes" id="UP000461880">
    <property type="component" value="Unassembled WGS sequence"/>
</dbReference>
<evidence type="ECO:0000313" key="3">
    <source>
        <dbReference type="Proteomes" id="UP000461880"/>
    </source>
</evidence>
<keyword evidence="1" id="KW-0812">Transmembrane</keyword>
<gene>
    <name evidence="2" type="ORF">FYJ51_12770</name>
</gene>
<protein>
    <submittedName>
        <fullName evidence="2">Uncharacterized protein</fullName>
    </submittedName>
</protein>
<feature type="transmembrane region" description="Helical" evidence="1">
    <location>
        <begin position="7"/>
        <end position="28"/>
    </location>
</feature>
<sequence>MEYENSIAKTILEAVLAFFLPFLVFWGLKGMESGIRVGLIMLIFNLLGKLLLKLQQKSDHEK</sequence>
<dbReference type="RefSeq" id="WP_154505964.1">
    <property type="nucleotide sequence ID" value="NZ_VUMN01000049.1"/>
</dbReference>
<accession>A0A7X2THN9</accession>
<feature type="transmembrane region" description="Helical" evidence="1">
    <location>
        <begin position="34"/>
        <end position="52"/>
    </location>
</feature>
<dbReference type="EMBL" id="VUMN01000049">
    <property type="protein sequence ID" value="MSS59766.1"/>
    <property type="molecule type" value="Genomic_DNA"/>
</dbReference>
<dbReference type="AlphaFoldDB" id="A0A7X2THN9"/>
<evidence type="ECO:0000256" key="1">
    <source>
        <dbReference type="SAM" id="Phobius"/>
    </source>
</evidence>
<keyword evidence="3" id="KW-1185">Reference proteome</keyword>
<comment type="caution">
    <text evidence="2">The sequence shown here is derived from an EMBL/GenBank/DDBJ whole genome shotgun (WGS) entry which is preliminary data.</text>
</comment>
<keyword evidence="1" id="KW-1133">Transmembrane helix</keyword>
<reference evidence="2 3" key="1">
    <citation type="submission" date="2019-08" db="EMBL/GenBank/DDBJ databases">
        <title>In-depth cultivation of the pig gut microbiome towards novel bacterial diversity and tailored functional studies.</title>
        <authorList>
            <person name="Wylensek D."/>
            <person name="Hitch T.C.A."/>
            <person name="Clavel T."/>
        </authorList>
    </citation>
    <scope>NUCLEOTIDE SEQUENCE [LARGE SCALE GENOMIC DNA]</scope>
    <source>
        <strain evidence="2 3">Oil+RF-744-GAM-WT-6</strain>
    </source>
</reference>